<proteinExistence type="predicted"/>
<evidence type="ECO:0000256" key="1">
    <source>
        <dbReference type="SAM" id="MobiDB-lite"/>
    </source>
</evidence>
<keyword evidence="3" id="KW-1185">Reference proteome</keyword>
<gene>
    <name evidence="2" type="ORF">PLEPLA_LOCUS9557</name>
</gene>
<feature type="region of interest" description="Disordered" evidence="1">
    <location>
        <begin position="42"/>
        <end position="163"/>
    </location>
</feature>
<evidence type="ECO:0000313" key="3">
    <source>
        <dbReference type="Proteomes" id="UP001153269"/>
    </source>
</evidence>
<reference evidence="2" key="1">
    <citation type="submission" date="2020-03" db="EMBL/GenBank/DDBJ databases">
        <authorList>
            <person name="Weist P."/>
        </authorList>
    </citation>
    <scope>NUCLEOTIDE SEQUENCE</scope>
</reference>
<name>A0A9N7TYY3_PLEPL</name>
<evidence type="ECO:0000313" key="2">
    <source>
        <dbReference type="EMBL" id="CAB1421670.1"/>
    </source>
</evidence>
<sequence length="163" mass="18012">MLKYRRKDEEIPEVLVLRICRSRDSEQCHSVLLLLRPTSHRGFDSPCTVTTAENNTKLDKTPTTDASSTKPTSRPPSSQLTFPPLLKLVPTKLSQENRSLINKPDLSPPPPPPPLPPPPPPPEVTSSQKLQLFITSYNSSSRATTLHHEPTRSVSPAPKPGNE</sequence>
<dbReference type="EMBL" id="CADEAL010000538">
    <property type="protein sequence ID" value="CAB1421670.1"/>
    <property type="molecule type" value="Genomic_DNA"/>
</dbReference>
<organism evidence="2 3">
    <name type="scientific">Pleuronectes platessa</name>
    <name type="common">European plaice</name>
    <dbReference type="NCBI Taxonomy" id="8262"/>
    <lineage>
        <taxon>Eukaryota</taxon>
        <taxon>Metazoa</taxon>
        <taxon>Chordata</taxon>
        <taxon>Craniata</taxon>
        <taxon>Vertebrata</taxon>
        <taxon>Euteleostomi</taxon>
        <taxon>Actinopterygii</taxon>
        <taxon>Neopterygii</taxon>
        <taxon>Teleostei</taxon>
        <taxon>Neoteleostei</taxon>
        <taxon>Acanthomorphata</taxon>
        <taxon>Carangaria</taxon>
        <taxon>Pleuronectiformes</taxon>
        <taxon>Pleuronectoidei</taxon>
        <taxon>Pleuronectidae</taxon>
        <taxon>Pleuronectes</taxon>
    </lineage>
</organism>
<feature type="compositionally biased region" description="Pro residues" evidence="1">
    <location>
        <begin position="106"/>
        <end position="123"/>
    </location>
</feature>
<comment type="caution">
    <text evidence="2">The sequence shown here is derived from an EMBL/GenBank/DDBJ whole genome shotgun (WGS) entry which is preliminary data.</text>
</comment>
<feature type="compositionally biased region" description="Polar residues" evidence="1">
    <location>
        <begin position="124"/>
        <end position="144"/>
    </location>
</feature>
<protein>
    <submittedName>
        <fullName evidence="2">Uncharacterized protein</fullName>
    </submittedName>
</protein>
<dbReference type="AlphaFoldDB" id="A0A9N7TYY3"/>
<feature type="compositionally biased region" description="Low complexity" evidence="1">
    <location>
        <begin position="67"/>
        <end position="78"/>
    </location>
</feature>
<accession>A0A9N7TYY3</accession>
<dbReference type="Proteomes" id="UP001153269">
    <property type="component" value="Unassembled WGS sequence"/>
</dbReference>